<dbReference type="EMBL" id="LAZR01024943">
    <property type="protein sequence ID" value="KKL73485.1"/>
    <property type="molecule type" value="Genomic_DNA"/>
</dbReference>
<organism evidence="1">
    <name type="scientific">marine sediment metagenome</name>
    <dbReference type="NCBI Taxonomy" id="412755"/>
    <lineage>
        <taxon>unclassified sequences</taxon>
        <taxon>metagenomes</taxon>
        <taxon>ecological metagenomes</taxon>
    </lineage>
</organism>
<name>A0A0F9GVS1_9ZZZZ</name>
<accession>A0A0F9GVS1</accession>
<gene>
    <name evidence="1" type="ORF">LCGC14_2074360</name>
</gene>
<proteinExistence type="predicted"/>
<evidence type="ECO:0000313" key="1">
    <source>
        <dbReference type="EMBL" id="KKL73485.1"/>
    </source>
</evidence>
<reference evidence="1" key="1">
    <citation type="journal article" date="2015" name="Nature">
        <title>Complex archaea that bridge the gap between prokaryotes and eukaryotes.</title>
        <authorList>
            <person name="Spang A."/>
            <person name="Saw J.H."/>
            <person name="Jorgensen S.L."/>
            <person name="Zaremba-Niedzwiedzka K."/>
            <person name="Martijn J."/>
            <person name="Lind A.E."/>
            <person name="van Eijk R."/>
            <person name="Schleper C."/>
            <person name="Guy L."/>
            <person name="Ettema T.J."/>
        </authorList>
    </citation>
    <scope>NUCLEOTIDE SEQUENCE</scope>
</reference>
<dbReference type="AlphaFoldDB" id="A0A0F9GVS1"/>
<protein>
    <submittedName>
        <fullName evidence="1">Uncharacterized protein</fullName>
    </submittedName>
</protein>
<comment type="caution">
    <text evidence="1">The sequence shown here is derived from an EMBL/GenBank/DDBJ whole genome shotgun (WGS) entry which is preliminary data.</text>
</comment>
<sequence>MKGIIIINIEVKEVKDYFIIEEIKGIEYGYNAYLIDEKMVEVLRECLLGKEVKVYDKRLLHTRGKC</sequence>